<proteinExistence type="inferred from homology"/>
<evidence type="ECO:0000313" key="11">
    <source>
        <dbReference type="EMBL" id="JAT15501.1"/>
    </source>
</evidence>
<keyword evidence="6 10" id="KW-1133">Transmembrane helix</keyword>
<keyword evidence="2 10" id="KW-0444">Lipid biosynthesis</keyword>
<dbReference type="AlphaFoldDB" id="A0A1B6KVT4"/>
<comment type="subcellular location">
    <subcellularLocation>
        <location evidence="1">Membrane</location>
        <topology evidence="1">Multi-pass membrane protein</topology>
    </subcellularLocation>
</comment>
<dbReference type="GO" id="GO:0042761">
    <property type="term" value="P:very long-chain fatty acid biosynthetic process"/>
    <property type="evidence" value="ECO:0007669"/>
    <property type="project" value="TreeGrafter"/>
</dbReference>
<keyword evidence="3 10" id="KW-0808">Transferase</keyword>
<evidence type="ECO:0000256" key="4">
    <source>
        <dbReference type="ARBA" id="ARBA00022692"/>
    </source>
</evidence>
<evidence type="ECO:0000256" key="6">
    <source>
        <dbReference type="ARBA" id="ARBA00022989"/>
    </source>
</evidence>
<name>A0A1B6KVT4_9HEMI</name>
<dbReference type="GO" id="GO:0034626">
    <property type="term" value="P:fatty acid elongation, polyunsaturated fatty acid"/>
    <property type="evidence" value="ECO:0007669"/>
    <property type="project" value="TreeGrafter"/>
</dbReference>
<dbReference type="PANTHER" id="PTHR11157:SF116">
    <property type="entry name" value="ELONGATION OF VERY LONG CHAIN FATTY ACIDS PROTEIN-RELATED"/>
    <property type="match status" value="1"/>
</dbReference>
<reference evidence="11" key="1">
    <citation type="submission" date="2015-11" db="EMBL/GenBank/DDBJ databases">
        <title>De novo transcriptome assembly of four potential Pierce s Disease insect vectors from Arizona vineyards.</title>
        <authorList>
            <person name="Tassone E.E."/>
        </authorList>
    </citation>
    <scope>NUCLEOTIDE SEQUENCE</scope>
</reference>
<keyword evidence="5 10" id="KW-0276">Fatty acid metabolism</keyword>
<keyword evidence="8 10" id="KW-0472">Membrane</keyword>
<feature type="transmembrane region" description="Helical" evidence="10">
    <location>
        <begin position="121"/>
        <end position="142"/>
    </location>
</feature>
<gene>
    <name evidence="11" type="ORF">g.4753</name>
</gene>
<evidence type="ECO:0000256" key="5">
    <source>
        <dbReference type="ARBA" id="ARBA00022832"/>
    </source>
</evidence>
<comment type="similarity">
    <text evidence="10">Belongs to the ELO family.</text>
</comment>
<dbReference type="GO" id="GO:0019367">
    <property type="term" value="P:fatty acid elongation, saturated fatty acid"/>
    <property type="evidence" value="ECO:0007669"/>
    <property type="project" value="TreeGrafter"/>
</dbReference>
<dbReference type="GO" id="GO:0005789">
    <property type="term" value="C:endoplasmic reticulum membrane"/>
    <property type="evidence" value="ECO:0007669"/>
    <property type="project" value="TreeGrafter"/>
</dbReference>
<sequence>FMSSRPPFRVKELMRLYNLVQVVYNSSIIYVAFSESSRVDYIFNAFCHPPDIRTLPHIKQTFLQLVWHFLLLKQLDLLDTVFMVLNKKNSNITFLHVYHHSAMSLTTWFCGKFMLTPHAMIPALTNMLVHAVIYTYYFLATFGPRMKRFLRWKWLITLLQMGQIVLVIVYLGMLNYYDCDMSQRFTYILFTNLVILLAFFVNFYFKTFVAKSKREHTFEKDS</sequence>
<evidence type="ECO:0000256" key="7">
    <source>
        <dbReference type="ARBA" id="ARBA00023098"/>
    </source>
</evidence>
<evidence type="ECO:0000256" key="3">
    <source>
        <dbReference type="ARBA" id="ARBA00022679"/>
    </source>
</evidence>
<comment type="catalytic activity">
    <reaction evidence="10">
        <text>a very-long-chain acyl-CoA + malonyl-CoA + H(+) = a very-long-chain 3-oxoacyl-CoA + CO2 + CoA</text>
        <dbReference type="Rhea" id="RHEA:32727"/>
        <dbReference type="ChEBI" id="CHEBI:15378"/>
        <dbReference type="ChEBI" id="CHEBI:16526"/>
        <dbReference type="ChEBI" id="CHEBI:57287"/>
        <dbReference type="ChEBI" id="CHEBI:57384"/>
        <dbReference type="ChEBI" id="CHEBI:90725"/>
        <dbReference type="ChEBI" id="CHEBI:90736"/>
        <dbReference type="EC" id="2.3.1.199"/>
    </reaction>
</comment>
<dbReference type="GO" id="GO:0009922">
    <property type="term" value="F:fatty acid elongase activity"/>
    <property type="evidence" value="ECO:0007669"/>
    <property type="project" value="UniProtKB-EC"/>
</dbReference>
<protein>
    <recommendedName>
        <fullName evidence="10">Elongation of very long chain fatty acids protein</fullName>
        <ecNumber evidence="10">2.3.1.199</ecNumber>
    </recommendedName>
    <alternativeName>
        <fullName evidence="10">Very-long-chain 3-oxoacyl-CoA synthase</fullName>
    </alternativeName>
</protein>
<organism evidence="11">
    <name type="scientific">Graphocephala atropunctata</name>
    <dbReference type="NCBI Taxonomy" id="36148"/>
    <lineage>
        <taxon>Eukaryota</taxon>
        <taxon>Metazoa</taxon>
        <taxon>Ecdysozoa</taxon>
        <taxon>Arthropoda</taxon>
        <taxon>Hexapoda</taxon>
        <taxon>Insecta</taxon>
        <taxon>Pterygota</taxon>
        <taxon>Neoptera</taxon>
        <taxon>Paraneoptera</taxon>
        <taxon>Hemiptera</taxon>
        <taxon>Auchenorrhyncha</taxon>
        <taxon>Membracoidea</taxon>
        <taxon>Cicadellidae</taxon>
        <taxon>Cicadellinae</taxon>
        <taxon>Cicadellini</taxon>
        <taxon>Graphocephala</taxon>
    </lineage>
</organism>
<feature type="transmembrane region" description="Helical" evidence="10">
    <location>
        <begin position="154"/>
        <end position="173"/>
    </location>
</feature>
<dbReference type="EMBL" id="GEBQ01024476">
    <property type="protein sequence ID" value="JAT15501.1"/>
    <property type="molecule type" value="Transcribed_RNA"/>
</dbReference>
<evidence type="ECO:0000256" key="1">
    <source>
        <dbReference type="ARBA" id="ARBA00004141"/>
    </source>
</evidence>
<comment type="caution">
    <text evidence="10">Lacks conserved residue(s) required for the propagation of feature annotation.</text>
</comment>
<dbReference type="PANTHER" id="PTHR11157">
    <property type="entry name" value="FATTY ACID ACYL TRANSFERASE-RELATED"/>
    <property type="match status" value="1"/>
</dbReference>
<evidence type="ECO:0000256" key="2">
    <source>
        <dbReference type="ARBA" id="ARBA00022516"/>
    </source>
</evidence>
<evidence type="ECO:0000256" key="9">
    <source>
        <dbReference type="ARBA" id="ARBA00023160"/>
    </source>
</evidence>
<keyword evidence="4 10" id="KW-0812">Transmembrane</keyword>
<feature type="transmembrane region" description="Helical" evidence="10">
    <location>
        <begin position="185"/>
        <end position="205"/>
    </location>
</feature>
<feature type="non-terminal residue" evidence="11">
    <location>
        <position position="1"/>
    </location>
</feature>
<keyword evidence="7 10" id="KW-0443">Lipid metabolism</keyword>
<dbReference type="GO" id="GO:0034625">
    <property type="term" value="P:fatty acid elongation, monounsaturated fatty acid"/>
    <property type="evidence" value="ECO:0007669"/>
    <property type="project" value="TreeGrafter"/>
</dbReference>
<dbReference type="InterPro" id="IPR002076">
    <property type="entry name" value="ELO_fam"/>
</dbReference>
<dbReference type="GO" id="GO:0030148">
    <property type="term" value="P:sphingolipid biosynthetic process"/>
    <property type="evidence" value="ECO:0007669"/>
    <property type="project" value="TreeGrafter"/>
</dbReference>
<evidence type="ECO:0000256" key="10">
    <source>
        <dbReference type="RuleBase" id="RU361115"/>
    </source>
</evidence>
<dbReference type="PROSITE" id="PS01188">
    <property type="entry name" value="ELO"/>
    <property type="match status" value="1"/>
</dbReference>
<dbReference type="EC" id="2.3.1.199" evidence="10"/>
<evidence type="ECO:0000256" key="8">
    <source>
        <dbReference type="ARBA" id="ARBA00023136"/>
    </source>
</evidence>
<dbReference type="Pfam" id="PF01151">
    <property type="entry name" value="ELO"/>
    <property type="match status" value="1"/>
</dbReference>
<keyword evidence="9 10" id="KW-0275">Fatty acid biosynthesis</keyword>
<dbReference type="InterPro" id="IPR030457">
    <property type="entry name" value="ELO_CS"/>
</dbReference>
<accession>A0A1B6KVT4</accession>